<keyword evidence="2" id="KW-1185">Reference proteome</keyword>
<organism evidence="1 2">
    <name type="scientific">Chitinophaga tropicalis</name>
    <dbReference type="NCBI Taxonomy" id="2683588"/>
    <lineage>
        <taxon>Bacteria</taxon>
        <taxon>Pseudomonadati</taxon>
        <taxon>Bacteroidota</taxon>
        <taxon>Chitinophagia</taxon>
        <taxon>Chitinophagales</taxon>
        <taxon>Chitinophagaceae</taxon>
        <taxon>Chitinophaga</taxon>
    </lineage>
</organism>
<protein>
    <submittedName>
        <fullName evidence="1">GAF domain-containing protein</fullName>
    </submittedName>
</protein>
<dbReference type="AlphaFoldDB" id="A0A7K1U895"/>
<dbReference type="Proteomes" id="UP000461730">
    <property type="component" value="Unassembled WGS sequence"/>
</dbReference>
<name>A0A7K1U895_9BACT</name>
<evidence type="ECO:0000313" key="2">
    <source>
        <dbReference type="Proteomes" id="UP000461730"/>
    </source>
</evidence>
<sequence length="762" mass="87766">MNLHAFSDSPFLIQFSFHQIIEELEKQAAEPAGEYAEQARQLLQDLGPYPQFREGITEYAQVEGHEDLLRRLLKDYFPPALTLNEIKAVTFPYFNITFNHTERFKNILKAAGPDFQINIRDLDPHQLYVLSCCIILNEYYGTNVDFSTPLFYDIPAANGTIRHYRILYNADFLDVLPTEKSVPLTKEDIDLLLNNYDDLDLWKQKFPVGSWLLKGFGIMNLYDATIENAVSILKEKLLGLNAADFQESVEAIFRSIYRIPDIKIGFTLYNQEEGRFSHDVFGQQIHSYLLQAQRNSEPDEMLCLHSYYNLIQKKVYYAVSDTSAQGNADTDSLLVRNLAAIGARSFILAPIVKNGQLLGVLEVLASKPGELNSVNANKLDVVMPFLTDTIERLIAELENEVQAVIQTEYTAIHNSVYWKFRDEAQKLILRRQLGREYKLKEIIFQDVYPLYGQIDIKGSTQARNESVQKDLRYQVKTMLALLEKLPADNSSYAGERQQLKDYLVELTFPLRASTEQYISSYLHSIHRRIRAVPDAEQHPLINSYFAETDKLTGAFHTYRRMHETTVSLINDHMASIIDNGQIAMQAVYPHYYERFKTDGVEHNLYIGASIAPNHTFKIEYLHKLRLWQLQMLCEMSSSHRELLQPTLPYPLEITALVLVYNSKLAIRFRMDEKRFDVDGSYNARFEIVKKRIDKAHIQDTEERITESGKLTIVYSSDAEEAEYTGYIQELQARGMLDSDIEKLEVEDLQGVSGLKALRIKIS</sequence>
<gene>
    <name evidence="1" type="ORF">GO493_18280</name>
</gene>
<evidence type="ECO:0000313" key="1">
    <source>
        <dbReference type="EMBL" id="MVT10225.1"/>
    </source>
</evidence>
<dbReference type="SUPFAM" id="SSF55781">
    <property type="entry name" value="GAF domain-like"/>
    <property type="match status" value="1"/>
</dbReference>
<comment type="caution">
    <text evidence="1">The sequence shown here is derived from an EMBL/GenBank/DDBJ whole genome shotgun (WGS) entry which is preliminary data.</text>
</comment>
<reference evidence="1 2" key="1">
    <citation type="submission" date="2019-12" db="EMBL/GenBank/DDBJ databases">
        <title>Chitinophaga sp. strain ysch24 (GDMCC 1.1355), whole genome shotgun sequence.</title>
        <authorList>
            <person name="Zhang X."/>
        </authorList>
    </citation>
    <scope>NUCLEOTIDE SEQUENCE [LARGE SCALE GENOMIC DNA]</scope>
    <source>
        <strain evidence="2">ysch24</strain>
    </source>
</reference>
<dbReference type="EMBL" id="WRXN01000008">
    <property type="protein sequence ID" value="MVT10225.1"/>
    <property type="molecule type" value="Genomic_DNA"/>
</dbReference>
<accession>A0A7K1U895</accession>
<proteinExistence type="predicted"/>
<dbReference type="RefSeq" id="WP_157307672.1">
    <property type="nucleotide sequence ID" value="NZ_WRXN01000008.1"/>
</dbReference>